<comment type="caution">
    <text evidence="3">The sequence shown here is derived from an EMBL/GenBank/DDBJ whole genome shotgun (WGS) entry which is preliminary data.</text>
</comment>
<evidence type="ECO:0000313" key="4">
    <source>
        <dbReference type="Proteomes" id="UP001185028"/>
    </source>
</evidence>
<dbReference type="SUPFAM" id="SSF82171">
    <property type="entry name" value="DPP6 N-terminal domain-like"/>
    <property type="match status" value="1"/>
</dbReference>
<dbReference type="Pfam" id="PF07676">
    <property type="entry name" value="PD40"/>
    <property type="match status" value="2"/>
</dbReference>
<accession>A0ABU1IUP6</accession>
<evidence type="ECO:0000256" key="1">
    <source>
        <dbReference type="ARBA" id="ARBA00009820"/>
    </source>
</evidence>
<dbReference type="Gene3D" id="2.120.10.30">
    <property type="entry name" value="TolB, C-terminal domain"/>
    <property type="match status" value="1"/>
</dbReference>
<evidence type="ECO:0000256" key="2">
    <source>
        <dbReference type="SAM" id="MobiDB-lite"/>
    </source>
</evidence>
<dbReference type="InterPro" id="IPR011042">
    <property type="entry name" value="6-blade_b-propeller_TolB-like"/>
</dbReference>
<comment type="similarity">
    <text evidence="1">Belongs to the TolB family.</text>
</comment>
<reference evidence="3 4" key="1">
    <citation type="submission" date="2023-07" db="EMBL/GenBank/DDBJ databases">
        <title>Genomic Encyclopedia of Type Strains, Phase IV (KMG-IV): sequencing the most valuable type-strain genomes for metagenomic binning, comparative biology and taxonomic classification.</title>
        <authorList>
            <person name="Goeker M."/>
        </authorList>
    </citation>
    <scope>NUCLEOTIDE SEQUENCE [LARGE SCALE GENOMIC DNA]</scope>
    <source>
        <strain evidence="3 4">DSM 22170</strain>
    </source>
</reference>
<evidence type="ECO:0000313" key="3">
    <source>
        <dbReference type="EMBL" id="MDR6242953.1"/>
    </source>
</evidence>
<protein>
    <submittedName>
        <fullName evidence="3">Tol biopolymer transport system component</fullName>
    </submittedName>
</protein>
<dbReference type="EMBL" id="JAVDQH010000003">
    <property type="protein sequence ID" value="MDR6242953.1"/>
    <property type="molecule type" value="Genomic_DNA"/>
</dbReference>
<sequence length="367" mass="40116">MMYPRGLRSAHSAPTPHLFKGTHRRKRYSKLLASCAVLSLLLLAGCGNDQNLTVVDQAASRPVEPTISLSSLDKLDDAYGRSWLSADEIIIDRGNRLIVHNAATGKEHPLTPHRKGIQLLAEASPDAKHVFFTEGVENDRYTIKGYILDIESGDIVTIGNIDMVNEFKWADNSHLISGTPDTGLQIIDLQGHKTTLKLQGDNIKDTIMQVQQVNGTIYFVGGSALNRVEEGSLQSKSIASDVWNFDVAPDGQSIVIQQVGHKESEPGKLTVIDNNGKVLGKVAEGTLLGRPAWSPDGSMLAFSIYQESQQGMKGLYIFNRSTGTTTPVTTEFQAYNTSIRWSPDNRRISLYAEDNGVVTALIGIDVK</sequence>
<gene>
    <name evidence="3" type="ORF">JOC58_000838</name>
</gene>
<feature type="region of interest" description="Disordered" evidence="2">
    <location>
        <begin position="1"/>
        <end position="21"/>
    </location>
</feature>
<dbReference type="PANTHER" id="PTHR36842">
    <property type="entry name" value="PROTEIN TOLB HOMOLOG"/>
    <property type="match status" value="1"/>
</dbReference>
<proteinExistence type="inferred from homology"/>
<dbReference type="RefSeq" id="WP_229685723.1">
    <property type="nucleotide sequence ID" value="NZ_BMMB01000004.1"/>
</dbReference>
<organism evidence="3 4">
    <name type="scientific">Paenibacillus hunanensis</name>
    <dbReference type="NCBI Taxonomy" id="539262"/>
    <lineage>
        <taxon>Bacteria</taxon>
        <taxon>Bacillati</taxon>
        <taxon>Bacillota</taxon>
        <taxon>Bacilli</taxon>
        <taxon>Bacillales</taxon>
        <taxon>Paenibacillaceae</taxon>
        <taxon>Paenibacillus</taxon>
    </lineage>
</organism>
<dbReference type="Proteomes" id="UP001185028">
    <property type="component" value="Unassembled WGS sequence"/>
</dbReference>
<name>A0ABU1IUP6_9BACL</name>
<keyword evidence="4" id="KW-1185">Reference proteome</keyword>
<dbReference type="PANTHER" id="PTHR36842:SF1">
    <property type="entry name" value="PROTEIN TOLB"/>
    <property type="match status" value="1"/>
</dbReference>
<dbReference type="InterPro" id="IPR011659">
    <property type="entry name" value="WD40"/>
</dbReference>